<keyword evidence="1" id="KW-0812">Transmembrane</keyword>
<protein>
    <submittedName>
        <fullName evidence="2">DUF1294 domain-containing protein</fullName>
    </submittedName>
</protein>
<dbReference type="Pfam" id="PF06961">
    <property type="entry name" value="DUF1294"/>
    <property type="match status" value="1"/>
</dbReference>
<feature type="transmembrane region" description="Helical" evidence="1">
    <location>
        <begin position="33"/>
        <end position="53"/>
    </location>
</feature>
<accession>A0ABV8JCW3</accession>
<gene>
    <name evidence="2" type="ORF">ACFOUO_07265</name>
</gene>
<keyword evidence="3" id="KW-1185">Reference proteome</keyword>
<dbReference type="EMBL" id="JBHSAP010000009">
    <property type="protein sequence ID" value="MFC4076606.1"/>
    <property type="molecule type" value="Genomic_DNA"/>
</dbReference>
<feature type="transmembrane region" description="Helical" evidence="1">
    <location>
        <begin position="65"/>
        <end position="85"/>
    </location>
</feature>
<comment type="caution">
    <text evidence="2">The sequence shown here is derived from an EMBL/GenBank/DDBJ whole genome shotgun (WGS) entry which is preliminary data.</text>
</comment>
<name>A0ABV8JCW3_9BACL</name>
<evidence type="ECO:0000256" key="1">
    <source>
        <dbReference type="SAM" id="Phobius"/>
    </source>
</evidence>
<organism evidence="2 3">
    <name type="scientific">Salinithrix halophila</name>
    <dbReference type="NCBI Taxonomy" id="1485204"/>
    <lineage>
        <taxon>Bacteria</taxon>
        <taxon>Bacillati</taxon>
        <taxon>Bacillota</taxon>
        <taxon>Bacilli</taxon>
        <taxon>Bacillales</taxon>
        <taxon>Thermoactinomycetaceae</taxon>
        <taxon>Salinithrix</taxon>
    </lineage>
</organism>
<keyword evidence="1" id="KW-1133">Transmembrane helix</keyword>
<dbReference type="Proteomes" id="UP001595843">
    <property type="component" value="Unassembled WGS sequence"/>
</dbReference>
<dbReference type="InterPro" id="IPR010718">
    <property type="entry name" value="DUF1294"/>
</dbReference>
<reference evidence="3" key="1">
    <citation type="journal article" date="2019" name="Int. J. Syst. Evol. Microbiol.">
        <title>The Global Catalogue of Microorganisms (GCM) 10K type strain sequencing project: providing services to taxonomists for standard genome sequencing and annotation.</title>
        <authorList>
            <consortium name="The Broad Institute Genomics Platform"/>
            <consortium name="The Broad Institute Genome Sequencing Center for Infectious Disease"/>
            <person name="Wu L."/>
            <person name="Ma J."/>
        </authorList>
    </citation>
    <scope>NUCLEOTIDE SEQUENCE [LARGE SCALE GENOMIC DNA]</scope>
    <source>
        <strain evidence="3">IBRC-M 10813</strain>
    </source>
</reference>
<proteinExistence type="predicted"/>
<evidence type="ECO:0000313" key="2">
    <source>
        <dbReference type="EMBL" id="MFC4076606.1"/>
    </source>
</evidence>
<evidence type="ECO:0000313" key="3">
    <source>
        <dbReference type="Proteomes" id="UP001595843"/>
    </source>
</evidence>
<keyword evidence="1" id="KW-0472">Membrane</keyword>
<feature type="transmembrane region" description="Helical" evidence="1">
    <location>
        <begin position="6"/>
        <end position="21"/>
    </location>
</feature>
<sequence>MGLLWIYLILINGWSYLLMGWDKRKAQRGEWRVAERTLLLAAAAGGSAGVWAGMYHFRHKTCHGVFRYGIPTLFLLQTILLTWLFSR</sequence>
<dbReference type="RefSeq" id="WP_380703695.1">
    <property type="nucleotide sequence ID" value="NZ_JBHSAP010000009.1"/>
</dbReference>